<dbReference type="PROSITE" id="PS50928">
    <property type="entry name" value="ABC_TM1"/>
    <property type="match status" value="1"/>
</dbReference>
<evidence type="ECO:0000256" key="2">
    <source>
        <dbReference type="ARBA" id="ARBA00022448"/>
    </source>
</evidence>
<evidence type="ECO:0000259" key="8">
    <source>
        <dbReference type="PROSITE" id="PS50928"/>
    </source>
</evidence>
<comment type="subcellular location">
    <subcellularLocation>
        <location evidence="1">Cell membrane</location>
        <topology evidence="1">Multi-pass membrane protein</topology>
    </subcellularLocation>
</comment>
<keyword evidence="2" id="KW-0813">Transport</keyword>
<organism evidence="9 10">
    <name type="scientific">Paenibacillus qinlingensis</name>
    <dbReference type="NCBI Taxonomy" id="1837343"/>
    <lineage>
        <taxon>Bacteria</taxon>
        <taxon>Bacillati</taxon>
        <taxon>Bacillota</taxon>
        <taxon>Bacilli</taxon>
        <taxon>Bacillales</taxon>
        <taxon>Paenibacillaceae</taxon>
        <taxon>Paenibacillus</taxon>
    </lineage>
</organism>
<evidence type="ECO:0000256" key="3">
    <source>
        <dbReference type="ARBA" id="ARBA00022475"/>
    </source>
</evidence>
<dbReference type="Gene3D" id="1.10.3720.10">
    <property type="entry name" value="MetI-like"/>
    <property type="match status" value="1"/>
</dbReference>
<keyword evidence="6 7" id="KW-0472">Membrane</keyword>
<feature type="transmembrane region" description="Helical" evidence="7">
    <location>
        <begin position="112"/>
        <end position="132"/>
    </location>
</feature>
<dbReference type="SUPFAM" id="SSF161098">
    <property type="entry name" value="MetI-like"/>
    <property type="match status" value="1"/>
</dbReference>
<reference evidence="9 10" key="1">
    <citation type="submission" date="2023-07" db="EMBL/GenBank/DDBJ databases">
        <title>Sorghum-associated microbial communities from plants grown in Nebraska, USA.</title>
        <authorList>
            <person name="Schachtman D."/>
        </authorList>
    </citation>
    <scope>NUCLEOTIDE SEQUENCE [LARGE SCALE GENOMIC DNA]</scope>
    <source>
        <strain evidence="9 10">CC258</strain>
    </source>
</reference>
<keyword evidence="5 7" id="KW-1133">Transmembrane helix</keyword>
<accession>A0ABU1P1K1</accession>
<keyword evidence="3" id="KW-1003">Cell membrane</keyword>
<gene>
    <name evidence="9" type="ORF">J2736_004646</name>
</gene>
<comment type="caution">
    <text evidence="9">The sequence shown here is derived from an EMBL/GenBank/DDBJ whole genome shotgun (WGS) entry which is preliminary data.</text>
</comment>
<keyword evidence="10" id="KW-1185">Reference proteome</keyword>
<feature type="transmembrane region" description="Helical" evidence="7">
    <location>
        <begin position="261"/>
        <end position="280"/>
    </location>
</feature>
<dbReference type="PANTHER" id="PTHR43744">
    <property type="entry name" value="ABC TRANSPORTER PERMEASE PROTEIN MG189-RELATED-RELATED"/>
    <property type="match status" value="1"/>
</dbReference>
<feature type="domain" description="ABC transmembrane type-1" evidence="8">
    <location>
        <begin position="75"/>
        <end position="267"/>
    </location>
</feature>
<evidence type="ECO:0000256" key="5">
    <source>
        <dbReference type="ARBA" id="ARBA00022989"/>
    </source>
</evidence>
<evidence type="ECO:0000313" key="10">
    <source>
        <dbReference type="Proteomes" id="UP001267290"/>
    </source>
</evidence>
<keyword evidence="4 7" id="KW-0812">Transmembrane</keyword>
<sequence>MIYKQTKSDTLLDFAIYIALSFVLLITLYPLIFILSASISNPVDVLQGKVWLWPKGLNFEAYTRVFQNKDIIVGFRNTIIFTVLGTAFNLLMTTLGAYPLSRKDLFGRNKILLFFTLTMFFSGGLIPTYLVIKQLGLFNSPLVMIIPGAVTVWNLIIMKTYFQTSIPYELQEAAFIDGCSNTKVLTKVILPLSLPIVAVMVLFYGVGHWNAFFNALIYLNDRSMFPLQLILREILIQNQMQDMLNSGVEISEKQLMMVESIKYSVIVVSSIPVLLLYPLLQRYFVKGVMIGAIKG</sequence>
<feature type="transmembrane region" description="Helical" evidence="7">
    <location>
        <begin position="79"/>
        <end position="100"/>
    </location>
</feature>
<name>A0ABU1P1K1_9BACL</name>
<evidence type="ECO:0000256" key="6">
    <source>
        <dbReference type="ARBA" id="ARBA00023136"/>
    </source>
</evidence>
<proteinExistence type="predicted"/>
<protein>
    <submittedName>
        <fullName evidence="9">Aldouronate transport system permease protein</fullName>
    </submittedName>
</protein>
<evidence type="ECO:0000256" key="7">
    <source>
        <dbReference type="SAM" id="Phobius"/>
    </source>
</evidence>
<evidence type="ECO:0000256" key="4">
    <source>
        <dbReference type="ARBA" id="ARBA00022692"/>
    </source>
</evidence>
<evidence type="ECO:0000256" key="1">
    <source>
        <dbReference type="ARBA" id="ARBA00004651"/>
    </source>
</evidence>
<dbReference type="CDD" id="cd06261">
    <property type="entry name" value="TM_PBP2"/>
    <property type="match status" value="1"/>
</dbReference>
<evidence type="ECO:0000313" key="9">
    <source>
        <dbReference type="EMBL" id="MDR6553439.1"/>
    </source>
</evidence>
<feature type="transmembrane region" description="Helical" evidence="7">
    <location>
        <begin position="138"/>
        <end position="157"/>
    </location>
</feature>
<dbReference type="PANTHER" id="PTHR43744:SF9">
    <property type="entry name" value="POLYGALACTURONAN_RHAMNOGALACTURONAN TRANSPORT SYSTEM PERMEASE PROTEIN YTCP"/>
    <property type="match status" value="1"/>
</dbReference>
<feature type="transmembrane region" description="Helical" evidence="7">
    <location>
        <begin position="12"/>
        <end position="39"/>
    </location>
</feature>
<dbReference type="EMBL" id="JAVDSB010000010">
    <property type="protein sequence ID" value="MDR6553439.1"/>
    <property type="molecule type" value="Genomic_DNA"/>
</dbReference>
<dbReference type="InterPro" id="IPR000515">
    <property type="entry name" value="MetI-like"/>
</dbReference>
<dbReference type="Proteomes" id="UP001267290">
    <property type="component" value="Unassembled WGS sequence"/>
</dbReference>
<dbReference type="InterPro" id="IPR035906">
    <property type="entry name" value="MetI-like_sf"/>
</dbReference>